<dbReference type="Proteomes" id="UP001146351">
    <property type="component" value="Unassembled WGS sequence"/>
</dbReference>
<dbReference type="EMBL" id="JAPQKO010000001">
    <property type="protein sequence ID" value="KAJ5183715.1"/>
    <property type="molecule type" value="Genomic_DNA"/>
</dbReference>
<reference evidence="2" key="1">
    <citation type="submission" date="2022-11" db="EMBL/GenBank/DDBJ databases">
        <authorList>
            <person name="Petersen C."/>
        </authorList>
    </citation>
    <scope>NUCLEOTIDE SEQUENCE</scope>
    <source>
        <strain evidence="2">IBT 21917</strain>
    </source>
</reference>
<evidence type="ECO:0000313" key="3">
    <source>
        <dbReference type="Proteomes" id="UP001146351"/>
    </source>
</evidence>
<protein>
    <submittedName>
        <fullName evidence="2">Uncharacterized protein</fullName>
    </submittedName>
</protein>
<sequence>MRLFQDPSVSILLHVHLRPPNKSEKVLPPQRDRDIPWIELSRSGWTAGDACIPANPGGRPPIIPVSRGHADATENTWPEGCRKRKKDQTRPALARGWSARPSVVAPPEPHPSSAPCTSTLLSCSSRRSMPGFDFPRRFLGVRTGKVFPVRAGVFQEASLCVARLRTTICGMRSRQPGPSPSSMVPEELDGVSRVTVGSPGLGTAWTIMIALSSCYGARGHPPAVHPRRSRALDVRIRV</sequence>
<proteinExistence type="predicted"/>
<name>A0A9W9LZT2_9EURO</name>
<accession>A0A9W9LZT2</accession>
<organism evidence="2 3">
    <name type="scientific">Penicillium capsulatum</name>
    <dbReference type="NCBI Taxonomy" id="69766"/>
    <lineage>
        <taxon>Eukaryota</taxon>
        <taxon>Fungi</taxon>
        <taxon>Dikarya</taxon>
        <taxon>Ascomycota</taxon>
        <taxon>Pezizomycotina</taxon>
        <taxon>Eurotiomycetes</taxon>
        <taxon>Eurotiomycetidae</taxon>
        <taxon>Eurotiales</taxon>
        <taxon>Aspergillaceae</taxon>
        <taxon>Penicillium</taxon>
    </lineage>
</organism>
<reference evidence="2" key="2">
    <citation type="journal article" date="2023" name="IMA Fungus">
        <title>Comparative genomic study of the Penicillium genus elucidates a diverse pangenome and 15 lateral gene transfer events.</title>
        <authorList>
            <person name="Petersen C."/>
            <person name="Sorensen T."/>
            <person name="Nielsen M.R."/>
            <person name="Sondergaard T.E."/>
            <person name="Sorensen J.L."/>
            <person name="Fitzpatrick D.A."/>
            <person name="Frisvad J.C."/>
            <person name="Nielsen K.L."/>
        </authorList>
    </citation>
    <scope>NUCLEOTIDE SEQUENCE</scope>
    <source>
        <strain evidence="2">IBT 21917</strain>
    </source>
</reference>
<evidence type="ECO:0000313" key="2">
    <source>
        <dbReference type="EMBL" id="KAJ5183715.1"/>
    </source>
</evidence>
<keyword evidence="3" id="KW-1185">Reference proteome</keyword>
<evidence type="ECO:0000256" key="1">
    <source>
        <dbReference type="SAM" id="MobiDB-lite"/>
    </source>
</evidence>
<feature type="region of interest" description="Disordered" evidence="1">
    <location>
        <begin position="67"/>
        <end position="116"/>
    </location>
</feature>
<comment type="caution">
    <text evidence="2">The sequence shown here is derived from an EMBL/GenBank/DDBJ whole genome shotgun (WGS) entry which is preliminary data.</text>
</comment>
<gene>
    <name evidence="2" type="ORF">N7492_001331</name>
</gene>
<dbReference type="AlphaFoldDB" id="A0A9W9LZT2"/>